<dbReference type="AlphaFoldDB" id="A0A8H8U050"/>
<dbReference type="InterPro" id="IPR011009">
    <property type="entry name" value="Kinase-like_dom_sf"/>
</dbReference>
<dbReference type="RefSeq" id="XP_031005798.1">
    <property type="nucleotide sequence ID" value="XM_031148784.1"/>
</dbReference>
<dbReference type="Proteomes" id="UP000431533">
    <property type="component" value="Unassembled WGS sequence"/>
</dbReference>
<feature type="compositionally biased region" description="Low complexity" evidence="2">
    <location>
        <begin position="90"/>
        <end position="102"/>
    </location>
</feature>
<dbReference type="OrthoDB" id="10267235at2759"/>
<feature type="region of interest" description="Disordered" evidence="2">
    <location>
        <begin position="200"/>
        <end position="230"/>
    </location>
</feature>
<dbReference type="Gene3D" id="3.30.200.20">
    <property type="entry name" value="Phosphorylase Kinase, domain 1"/>
    <property type="match status" value="1"/>
</dbReference>
<dbReference type="Gene3D" id="3.90.1200.10">
    <property type="match status" value="1"/>
</dbReference>
<evidence type="ECO:0000313" key="4">
    <source>
        <dbReference type="EMBL" id="TVY27010.1"/>
    </source>
</evidence>
<feature type="region of interest" description="Disordered" evidence="2">
    <location>
        <begin position="144"/>
        <end position="179"/>
    </location>
</feature>
<evidence type="ECO:0000259" key="3">
    <source>
        <dbReference type="Pfam" id="PF04428"/>
    </source>
</evidence>
<feature type="compositionally biased region" description="Basic and acidic residues" evidence="2">
    <location>
        <begin position="158"/>
        <end position="168"/>
    </location>
</feature>
<feature type="compositionally biased region" description="Basic residues" evidence="2">
    <location>
        <begin position="208"/>
        <end position="223"/>
    </location>
</feature>
<dbReference type="SUPFAM" id="SSF56112">
    <property type="entry name" value="Protein kinase-like (PK-like)"/>
    <property type="match status" value="1"/>
</dbReference>
<dbReference type="Pfam" id="PF01633">
    <property type="entry name" value="Choline_kinase"/>
    <property type="match status" value="1"/>
</dbReference>
<feature type="region of interest" description="Disordered" evidence="2">
    <location>
        <begin position="743"/>
        <end position="762"/>
    </location>
</feature>
<dbReference type="PANTHER" id="PTHR22603:SF93">
    <property type="entry name" value="RE24176P"/>
    <property type="match status" value="1"/>
</dbReference>
<evidence type="ECO:0000313" key="5">
    <source>
        <dbReference type="Proteomes" id="UP000431533"/>
    </source>
</evidence>
<dbReference type="GO" id="GO:0005737">
    <property type="term" value="C:cytoplasm"/>
    <property type="evidence" value="ECO:0007669"/>
    <property type="project" value="TreeGrafter"/>
</dbReference>
<keyword evidence="5" id="KW-1185">Reference proteome</keyword>
<dbReference type="GeneID" id="41984014"/>
<feature type="compositionally biased region" description="Polar residues" evidence="2">
    <location>
        <begin position="1"/>
        <end position="17"/>
    </location>
</feature>
<dbReference type="GO" id="GO:0004103">
    <property type="term" value="F:choline kinase activity"/>
    <property type="evidence" value="ECO:0007669"/>
    <property type="project" value="TreeGrafter"/>
</dbReference>
<keyword evidence="4" id="KW-0808">Transferase</keyword>
<dbReference type="CDD" id="cd05157">
    <property type="entry name" value="ETNK_euk"/>
    <property type="match status" value="1"/>
</dbReference>
<gene>
    <name evidence="4" type="primary">CKI1</name>
    <name evidence="4" type="ORF">LHYA1_G003816</name>
</gene>
<keyword evidence="4" id="KW-0418">Kinase</keyword>
<feature type="compositionally biased region" description="Pro residues" evidence="2">
    <location>
        <begin position="530"/>
        <end position="546"/>
    </location>
</feature>
<evidence type="ECO:0000256" key="2">
    <source>
        <dbReference type="SAM" id="MobiDB-lite"/>
    </source>
</evidence>
<feature type="compositionally biased region" description="Basic residues" evidence="2">
    <location>
        <begin position="147"/>
        <end position="157"/>
    </location>
</feature>
<evidence type="ECO:0000256" key="1">
    <source>
        <dbReference type="ARBA" id="ARBA00038211"/>
    </source>
</evidence>
<accession>A0A8H8U050</accession>
<name>A0A8H8U050_9HELO</name>
<dbReference type="Pfam" id="PF04428">
    <property type="entry name" value="Choline_kin_N"/>
    <property type="match status" value="1"/>
</dbReference>
<organism evidence="4 5">
    <name type="scientific">Lachnellula hyalina</name>
    <dbReference type="NCBI Taxonomy" id="1316788"/>
    <lineage>
        <taxon>Eukaryota</taxon>
        <taxon>Fungi</taxon>
        <taxon>Dikarya</taxon>
        <taxon>Ascomycota</taxon>
        <taxon>Pezizomycotina</taxon>
        <taxon>Leotiomycetes</taxon>
        <taxon>Helotiales</taxon>
        <taxon>Lachnaceae</taxon>
        <taxon>Lachnellula</taxon>
    </lineage>
</organism>
<dbReference type="GO" id="GO:0004305">
    <property type="term" value="F:ethanolamine kinase activity"/>
    <property type="evidence" value="ECO:0007669"/>
    <property type="project" value="TreeGrafter"/>
</dbReference>
<sequence>MTPTPTFSENGSTSSNMPLRPALKPSDEQEPLSPRTGPKVVSIAEPEPEPEPEHSALPEPLYETYPRHRQHSAGVATRRLSGRPGLQANSSSRLSLVSQSSVEDSETSNLEQGKSGHEHGKPRHEKHHHEKLLTQVAEWLQAEKAKRAARRSKKRGGKNRDEGTEQQRPRTASVSSDSSAISLEKLQRIIEDNMSAFGIENPLDSPRRHGLHRRRHSSARGKHGGFASSDTEYQDGDIVVPSCDVVLDNSKTMSFTGGAAVMESSDNTVTMSTSRRVEKEKKAWLQFKSEIVRLAHTLRLKGWKRVPLERGGEIEVERLSGALTNAVYVVSPPKELPSDPKTPSQKQPPKLLLRIYGPQVEHLIDRENELGILRRLARKKIGPRLLGTFRNGRFEEFFNAQTLKAEDLRVEDTMKQIAKRMRELHEGVDLLDREREEGPFVLRNWDKWVDRCEEVITYLDGEILGQRKGKGESWRERGLVCGVEWKVFKGAVDRYRKWLGEYYKMRGGVEKRLVFAHNDTQYGNILRLIPPTPPQSSKPRPPPSPLLLPQNHHKQLIVIDFEYASANTPGLEFANHFTEWCYNYTSATFPEACHASTYPTVEQQKLFIKNYVNHRPQFNARTPKMQPMDSSSSIASTPTPTTSGMRGGVNEFLLDSRAPGGGGASTSSLNLNVIQDHAPQKSILRADEHAYFAEEERRREAEVEQEVLLLMEETRIWRVANSAQWVAWGIVQAELPADCPCADTDTASGEGVVEEPEQKSGEQVDLNVDVDENGGLQKGSEGIKAEALLNGETAKEGEAEGEAEGEDDSFDYLLYAHERALFFWGDVVALGIVSKEELPAELVHALKVVEY</sequence>
<comment type="similarity">
    <text evidence="1">Belongs to the choline/ethanolamine kinase family.</text>
</comment>
<feature type="compositionally biased region" description="Basic residues" evidence="2">
    <location>
        <begin position="120"/>
        <end position="130"/>
    </location>
</feature>
<reference evidence="4 5" key="1">
    <citation type="submission" date="2018-05" db="EMBL/GenBank/DDBJ databases">
        <title>Genome sequencing and assembly of the regulated plant pathogen Lachnellula willkommii and related sister species for the development of diagnostic species identification markers.</title>
        <authorList>
            <person name="Giroux E."/>
            <person name="Bilodeau G."/>
        </authorList>
    </citation>
    <scope>NUCLEOTIDE SEQUENCE [LARGE SCALE GENOMIC DNA]</scope>
    <source>
        <strain evidence="4 5">CBS 185.66</strain>
    </source>
</reference>
<dbReference type="GO" id="GO:0006646">
    <property type="term" value="P:phosphatidylethanolamine biosynthetic process"/>
    <property type="evidence" value="ECO:0007669"/>
    <property type="project" value="TreeGrafter"/>
</dbReference>
<comment type="caution">
    <text evidence="4">The sequence shown here is derived from an EMBL/GenBank/DDBJ whole genome shotgun (WGS) entry which is preliminary data.</text>
</comment>
<protein>
    <submittedName>
        <fullName evidence="4">Choline kinase</fullName>
    </submittedName>
</protein>
<feature type="compositionally biased region" description="Low complexity" evidence="2">
    <location>
        <begin position="630"/>
        <end position="643"/>
    </location>
</feature>
<feature type="region of interest" description="Disordered" evidence="2">
    <location>
        <begin position="1"/>
        <end position="130"/>
    </location>
</feature>
<dbReference type="PANTHER" id="PTHR22603">
    <property type="entry name" value="CHOLINE/ETHANOALAMINE KINASE"/>
    <property type="match status" value="1"/>
</dbReference>
<feature type="region of interest" description="Disordered" evidence="2">
    <location>
        <begin position="620"/>
        <end position="644"/>
    </location>
</feature>
<feature type="region of interest" description="Disordered" evidence="2">
    <location>
        <begin position="528"/>
        <end position="547"/>
    </location>
</feature>
<feature type="domain" description="Choline kinase N-terminal" evidence="3">
    <location>
        <begin position="231"/>
        <end position="310"/>
    </location>
</feature>
<dbReference type="InterPro" id="IPR007521">
    <property type="entry name" value="Choline_kin_N"/>
</dbReference>
<proteinExistence type="inferred from homology"/>
<dbReference type="EMBL" id="QGMH01000057">
    <property type="protein sequence ID" value="TVY27010.1"/>
    <property type="molecule type" value="Genomic_DNA"/>
</dbReference>